<dbReference type="PANTHER" id="PTHR43654:SF1">
    <property type="entry name" value="ISOPENTENYL PHOSPHATE KINASE"/>
    <property type="match status" value="1"/>
</dbReference>
<dbReference type="EC" id="2.7.2.11" evidence="8"/>
<dbReference type="GO" id="GO:0005524">
    <property type="term" value="F:ATP binding"/>
    <property type="evidence" value="ECO:0007669"/>
    <property type="project" value="UniProtKB-KW"/>
</dbReference>
<dbReference type="InterPro" id="IPR002478">
    <property type="entry name" value="PUA"/>
</dbReference>
<organism evidence="10 11">
    <name type="scientific">Candidatus Wirthbacteria bacterium CG2_30_54_11</name>
    <dbReference type="NCBI Taxonomy" id="1817892"/>
    <lineage>
        <taxon>Bacteria</taxon>
        <taxon>Candidatus Wirthbacteria</taxon>
    </lineage>
</organism>
<comment type="caution">
    <text evidence="10">The sequence shown here is derived from an EMBL/GenBank/DDBJ whole genome shotgun (WGS) entry which is preliminary data.</text>
</comment>
<dbReference type="GO" id="GO:0004349">
    <property type="term" value="F:glutamate 5-kinase activity"/>
    <property type="evidence" value="ECO:0007669"/>
    <property type="project" value="UniProtKB-UniRule"/>
</dbReference>
<dbReference type="UniPathway" id="UPA00098">
    <property type="reaction ID" value="UER00359"/>
</dbReference>
<evidence type="ECO:0000256" key="6">
    <source>
        <dbReference type="ARBA" id="ARBA00022777"/>
    </source>
</evidence>
<evidence type="ECO:0000256" key="4">
    <source>
        <dbReference type="ARBA" id="ARBA00022679"/>
    </source>
</evidence>
<proteinExistence type="inferred from homology"/>
<dbReference type="PANTHER" id="PTHR43654">
    <property type="entry name" value="GLUTAMATE 5-KINASE"/>
    <property type="match status" value="1"/>
</dbReference>
<protein>
    <recommendedName>
        <fullName evidence="8">Glutamate 5-kinase</fullName>
        <ecNumber evidence="8">2.7.2.11</ecNumber>
    </recommendedName>
    <alternativeName>
        <fullName evidence="8">Gamma-glutamyl kinase</fullName>
        <shortName evidence="8">GK</shortName>
    </alternativeName>
</protein>
<feature type="binding site" evidence="8">
    <location>
        <position position="10"/>
    </location>
    <ligand>
        <name>ATP</name>
        <dbReference type="ChEBI" id="CHEBI:30616"/>
    </ligand>
</feature>
<keyword evidence="1 8" id="KW-0963">Cytoplasm</keyword>
<accession>A0A1J5IKM0</accession>
<evidence type="ECO:0000256" key="1">
    <source>
        <dbReference type="ARBA" id="ARBA00022490"/>
    </source>
</evidence>
<dbReference type="AlphaFoldDB" id="A0A1J5IKM0"/>
<feature type="binding site" evidence="8">
    <location>
        <begin position="210"/>
        <end position="216"/>
    </location>
    <ligand>
        <name>ATP</name>
        <dbReference type="ChEBI" id="CHEBI:30616"/>
    </ligand>
</feature>
<comment type="catalytic activity">
    <reaction evidence="8">
        <text>L-glutamate + ATP = L-glutamyl 5-phosphate + ADP</text>
        <dbReference type="Rhea" id="RHEA:14877"/>
        <dbReference type="ChEBI" id="CHEBI:29985"/>
        <dbReference type="ChEBI" id="CHEBI:30616"/>
        <dbReference type="ChEBI" id="CHEBI:58274"/>
        <dbReference type="ChEBI" id="CHEBI:456216"/>
        <dbReference type="EC" id="2.7.2.11"/>
    </reaction>
</comment>
<dbReference type="CDD" id="cd21157">
    <property type="entry name" value="PUA_G5K"/>
    <property type="match status" value="1"/>
</dbReference>
<dbReference type="HAMAP" id="MF_00456">
    <property type="entry name" value="ProB"/>
    <property type="match status" value="1"/>
</dbReference>
<comment type="function">
    <text evidence="8">Catalyzes the transfer of a phosphate group to glutamate to form L-glutamate 5-phosphate.</text>
</comment>
<sequence>MSAYKRVVVKIGSSSLVSKAGLIDLPAMARFVQELSQLHAEGLEVVFVSSGAVASGKGKVDLEPRYQASRKQILSAVGQSVLMQKYSQFFSEYGITVAQMLLIREDLEDRQTYLNARTTLQGLLHHRVLPVINENDVVTAGSFGGNDMLAAAIAGLVDADLLVLLTDVPGYYQKYSSDVAPEAYLRELSPEAVEVELGVKRSSSSSGLGTGGITTKLEAMSLAASFGIPSVIAQGKSAGLLKKVLSDEADTGTWCRSVVSRLESRKRWLRYGSKPVGEIKVDDGAEQALLHHGTSLLPIGVVQVNGTFERGDLVSIVSGSTEAVIALGLVNCSSDIARLIQGKKSADIKQTVGSFSLEELVHRDNLVLV</sequence>
<keyword evidence="4 8" id="KW-0808">Transferase</keyword>
<dbReference type="InterPro" id="IPR001057">
    <property type="entry name" value="Glu/AcGlu_kinase"/>
</dbReference>
<dbReference type="PROSITE" id="PS50890">
    <property type="entry name" value="PUA"/>
    <property type="match status" value="1"/>
</dbReference>
<dbReference type="InterPro" id="IPR011529">
    <property type="entry name" value="Glu_5kinase"/>
</dbReference>
<dbReference type="Pfam" id="PF01472">
    <property type="entry name" value="PUA"/>
    <property type="match status" value="1"/>
</dbReference>
<dbReference type="PIRSF" id="PIRSF000729">
    <property type="entry name" value="GK"/>
    <property type="match status" value="1"/>
</dbReference>
<reference evidence="10 11" key="1">
    <citation type="journal article" date="2016" name="Environ. Microbiol.">
        <title>Genomic resolution of a cold subsurface aquifer community provides metabolic insights for novel microbes adapted to high CO concentrations.</title>
        <authorList>
            <person name="Probst A.J."/>
            <person name="Castelle C.J."/>
            <person name="Singh A."/>
            <person name="Brown C.T."/>
            <person name="Anantharaman K."/>
            <person name="Sharon I."/>
            <person name="Hug L.A."/>
            <person name="Burstein D."/>
            <person name="Emerson J.B."/>
            <person name="Thomas B.C."/>
            <person name="Banfield J.F."/>
        </authorList>
    </citation>
    <scope>NUCLEOTIDE SEQUENCE [LARGE SCALE GENOMIC DNA]</scope>
    <source>
        <strain evidence="10">CG2_30_54_11</strain>
    </source>
</reference>
<comment type="similarity">
    <text evidence="8">Belongs to the glutamate 5-kinase family.</text>
</comment>
<keyword evidence="6 8" id="KW-0418">Kinase</keyword>
<dbReference type="InterPro" id="IPR015947">
    <property type="entry name" value="PUA-like_sf"/>
</dbReference>
<dbReference type="GO" id="GO:0055129">
    <property type="term" value="P:L-proline biosynthetic process"/>
    <property type="evidence" value="ECO:0007669"/>
    <property type="project" value="UniProtKB-UniRule"/>
</dbReference>
<evidence type="ECO:0000256" key="2">
    <source>
        <dbReference type="ARBA" id="ARBA00022605"/>
    </source>
</evidence>
<keyword evidence="7 8" id="KW-0067">ATP-binding</keyword>
<evidence type="ECO:0000256" key="5">
    <source>
        <dbReference type="ARBA" id="ARBA00022741"/>
    </source>
</evidence>
<feature type="domain" description="PUA" evidence="9">
    <location>
        <begin position="277"/>
        <end position="353"/>
    </location>
</feature>
<dbReference type="Proteomes" id="UP000183245">
    <property type="component" value="Unassembled WGS sequence"/>
</dbReference>
<dbReference type="SUPFAM" id="SSF53633">
    <property type="entry name" value="Carbamate kinase-like"/>
    <property type="match status" value="1"/>
</dbReference>
<dbReference type="InterPro" id="IPR036974">
    <property type="entry name" value="PUA_sf"/>
</dbReference>
<feature type="binding site" evidence="8">
    <location>
        <position position="146"/>
    </location>
    <ligand>
        <name>substrate</name>
    </ligand>
</feature>
<dbReference type="InterPro" id="IPR005715">
    <property type="entry name" value="Glu_5kinase/COase_Synthase"/>
</dbReference>
<dbReference type="FunFam" id="3.40.1160.10:FF:000006">
    <property type="entry name" value="Glutamate 5-kinase"/>
    <property type="match status" value="1"/>
</dbReference>
<gene>
    <name evidence="8" type="primary">proB</name>
    <name evidence="10" type="ORF">AUK40_06485</name>
</gene>
<dbReference type="Gene3D" id="3.40.1160.10">
    <property type="entry name" value="Acetylglutamate kinase-like"/>
    <property type="match status" value="1"/>
</dbReference>
<dbReference type="SUPFAM" id="SSF88697">
    <property type="entry name" value="PUA domain-like"/>
    <property type="match status" value="1"/>
</dbReference>
<keyword evidence="3 8" id="KW-0641">Proline biosynthesis</keyword>
<evidence type="ECO:0000313" key="11">
    <source>
        <dbReference type="Proteomes" id="UP000183245"/>
    </source>
</evidence>
<dbReference type="Gene3D" id="2.30.130.10">
    <property type="entry name" value="PUA domain"/>
    <property type="match status" value="1"/>
</dbReference>
<name>A0A1J5IKM0_9BACT</name>
<keyword evidence="5 8" id="KW-0547">Nucleotide-binding</keyword>
<dbReference type="Pfam" id="PF00696">
    <property type="entry name" value="AA_kinase"/>
    <property type="match status" value="1"/>
</dbReference>
<evidence type="ECO:0000256" key="8">
    <source>
        <dbReference type="HAMAP-Rule" id="MF_00456"/>
    </source>
</evidence>
<comment type="subcellular location">
    <subcellularLocation>
        <location evidence="8">Cytoplasm</location>
    </subcellularLocation>
</comment>
<dbReference type="GO" id="GO:0005829">
    <property type="term" value="C:cytosol"/>
    <property type="evidence" value="ECO:0007669"/>
    <property type="project" value="TreeGrafter"/>
</dbReference>
<dbReference type="SMART" id="SM00359">
    <property type="entry name" value="PUA"/>
    <property type="match status" value="1"/>
</dbReference>
<evidence type="ECO:0000256" key="3">
    <source>
        <dbReference type="ARBA" id="ARBA00022650"/>
    </source>
</evidence>
<dbReference type="PRINTS" id="PR00474">
    <property type="entry name" value="GLU5KINASE"/>
</dbReference>
<dbReference type="NCBIfam" id="TIGR01027">
    <property type="entry name" value="proB"/>
    <property type="match status" value="1"/>
</dbReference>
<dbReference type="InterPro" id="IPR001048">
    <property type="entry name" value="Asp/Glu/Uridylate_kinase"/>
</dbReference>
<comment type="pathway">
    <text evidence="8">Amino-acid biosynthesis; L-proline biosynthesis; L-glutamate 5-semialdehyde from L-glutamate: step 1/2.</text>
</comment>
<dbReference type="STRING" id="1817892.AUK40_06485"/>
<feature type="binding site" evidence="8">
    <location>
        <position position="136"/>
    </location>
    <ligand>
        <name>substrate</name>
    </ligand>
</feature>
<dbReference type="EMBL" id="MNZT01000120">
    <property type="protein sequence ID" value="OIP94962.1"/>
    <property type="molecule type" value="Genomic_DNA"/>
</dbReference>
<keyword evidence="2 8" id="KW-0028">Amino-acid biosynthesis</keyword>
<feature type="binding site" evidence="8">
    <location>
        <position position="50"/>
    </location>
    <ligand>
        <name>substrate</name>
    </ligand>
</feature>
<evidence type="ECO:0000259" key="9">
    <source>
        <dbReference type="SMART" id="SM00359"/>
    </source>
</evidence>
<dbReference type="GO" id="GO:0003723">
    <property type="term" value="F:RNA binding"/>
    <property type="evidence" value="ECO:0007669"/>
    <property type="project" value="InterPro"/>
</dbReference>
<dbReference type="InterPro" id="IPR036393">
    <property type="entry name" value="AceGlu_kinase-like_sf"/>
</dbReference>
<evidence type="ECO:0000256" key="7">
    <source>
        <dbReference type="ARBA" id="ARBA00022840"/>
    </source>
</evidence>
<feature type="binding site" evidence="8">
    <location>
        <begin position="166"/>
        <end position="167"/>
    </location>
    <ligand>
        <name>ATP</name>
        <dbReference type="ChEBI" id="CHEBI:30616"/>
    </ligand>
</feature>
<evidence type="ECO:0000313" key="10">
    <source>
        <dbReference type="EMBL" id="OIP94962.1"/>
    </source>
</evidence>